<dbReference type="SUPFAM" id="SSF52540">
    <property type="entry name" value="P-loop containing nucleoside triphosphate hydrolases"/>
    <property type="match status" value="1"/>
</dbReference>
<comment type="caution">
    <text evidence="8">The sequence shown here is derived from an EMBL/GenBank/DDBJ whole genome shotgun (WGS) entry which is preliminary data.</text>
</comment>
<dbReference type="RefSeq" id="WP_189487364.1">
    <property type="nucleotide sequence ID" value="NZ_BMZB01000003.1"/>
</dbReference>
<evidence type="ECO:0000256" key="5">
    <source>
        <dbReference type="ARBA" id="ARBA00022967"/>
    </source>
</evidence>
<dbReference type="InterPro" id="IPR003439">
    <property type="entry name" value="ABC_transporter-like_ATP-bd"/>
</dbReference>
<dbReference type="PANTHER" id="PTHR43166">
    <property type="entry name" value="AMINO ACID IMPORT ATP-BINDING PROTEIN"/>
    <property type="match status" value="1"/>
</dbReference>
<dbReference type="InterPro" id="IPR012693">
    <property type="entry name" value="ABC_transpr_PhnC"/>
</dbReference>
<evidence type="ECO:0000256" key="6">
    <source>
        <dbReference type="ARBA" id="ARBA00023136"/>
    </source>
</evidence>
<dbReference type="GO" id="GO:0015416">
    <property type="term" value="F:ABC-type phosphonate transporter activity"/>
    <property type="evidence" value="ECO:0007669"/>
    <property type="project" value="InterPro"/>
</dbReference>
<keyword evidence="5" id="KW-1278">Translocase</keyword>
<keyword evidence="2" id="KW-1003">Cell membrane</keyword>
<dbReference type="PANTHER" id="PTHR43166:SF6">
    <property type="entry name" value="PHOSPHONATES IMPORT ATP-BINDING PROTEIN PHNC"/>
    <property type="match status" value="1"/>
</dbReference>
<dbReference type="GO" id="GO:0016020">
    <property type="term" value="C:membrane"/>
    <property type="evidence" value="ECO:0007669"/>
    <property type="project" value="InterPro"/>
</dbReference>
<keyword evidence="4 8" id="KW-0067">ATP-binding</keyword>
<evidence type="ECO:0000259" key="7">
    <source>
        <dbReference type="PROSITE" id="PS50893"/>
    </source>
</evidence>
<dbReference type="InterPro" id="IPR003593">
    <property type="entry name" value="AAA+_ATPase"/>
</dbReference>
<evidence type="ECO:0000313" key="8">
    <source>
        <dbReference type="EMBL" id="GGZ38642.1"/>
    </source>
</evidence>
<dbReference type="InterPro" id="IPR027417">
    <property type="entry name" value="P-loop_NTPase"/>
</dbReference>
<keyword evidence="3" id="KW-0547">Nucleotide-binding</keyword>
<dbReference type="AlphaFoldDB" id="A0A918QC82"/>
<dbReference type="CDD" id="cd03256">
    <property type="entry name" value="ABC_PhnC_transporter"/>
    <property type="match status" value="1"/>
</dbReference>
<dbReference type="PROSITE" id="PS50893">
    <property type="entry name" value="ABC_TRANSPORTER_2"/>
    <property type="match status" value="1"/>
</dbReference>
<dbReference type="InterPro" id="IPR017871">
    <property type="entry name" value="ABC_transporter-like_CS"/>
</dbReference>
<dbReference type="GO" id="GO:0005524">
    <property type="term" value="F:ATP binding"/>
    <property type="evidence" value="ECO:0007669"/>
    <property type="project" value="UniProtKB-KW"/>
</dbReference>
<evidence type="ECO:0000256" key="1">
    <source>
        <dbReference type="ARBA" id="ARBA00022448"/>
    </source>
</evidence>
<feature type="domain" description="ABC transporter" evidence="7">
    <location>
        <begin position="2"/>
        <end position="244"/>
    </location>
</feature>
<dbReference type="SMART" id="SM00382">
    <property type="entry name" value="AAA"/>
    <property type="match status" value="1"/>
</dbReference>
<organism evidence="8 9">
    <name type="scientific">Asticcacaulis endophyticus</name>
    <dbReference type="NCBI Taxonomy" id="1395890"/>
    <lineage>
        <taxon>Bacteria</taxon>
        <taxon>Pseudomonadati</taxon>
        <taxon>Pseudomonadota</taxon>
        <taxon>Alphaproteobacteria</taxon>
        <taxon>Caulobacterales</taxon>
        <taxon>Caulobacteraceae</taxon>
        <taxon>Asticcacaulis</taxon>
    </lineage>
</organism>
<sequence>MIRFEAVSQTHKCGTQALKNISLTIPKGQVCVLLGPSGAGKSSLLRCVNGLNQPTSGKLFVGDIEITARSLKTIRPTIGMIHQAFNLTTRATVAANVIAGALPAVPTLPALLNLFPREYRAKVCDLLDRVGLSEAHLTRRVSELSGGQQQRVGIARAFMLDPAIILADEPVASLDPAVSADILALLVREARARGATVLCSLHQLDLAVKFADRIVALKAGELVFDGPPADLTADAAARIYQTPVTPALAPEFA</sequence>
<keyword evidence="9" id="KW-1185">Reference proteome</keyword>
<dbReference type="Gene3D" id="3.40.50.300">
    <property type="entry name" value="P-loop containing nucleotide triphosphate hydrolases"/>
    <property type="match status" value="1"/>
</dbReference>
<dbReference type="Proteomes" id="UP000662572">
    <property type="component" value="Unassembled WGS sequence"/>
</dbReference>
<protein>
    <submittedName>
        <fullName evidence="8">Phosphonates import ATP-binding protein PhnC</fullName>
    </submittedName>
</protein>
<dbReference type="PROSITE" id="PS00211">
    <property type="entry name" value="ABC_TRANSPORTER_1"/>
    <property type="match status" value="1"/>
</dbReference>
<keyword evidence="1" id="KW-0813">Transport</keyword>
<gene>
    <name evidence="8" type="primary">phnC</name>
    <name evidence="8" type="ORF">GCM10011273_26580</name>
</gene>
<evidence type="ECO:0000256" key="3">
    <source>
        <dbReference type="ARBA" id="ARBA00022741"/>
    </source>
</evidence>
<accession>A0A918QC82</accession>
<name>A0A918QC82_9CAUL</name>
<evidence type="ECO:0000313" key="9">
    <source>
        <dbReference type="Proteomes" id="UP000662572"/>
    </source>
</evidence>
<evidence type="ECO:0000256" key="2">
    <source>
        <dbReference type="ARBA" id="ARBA00022475"/>
    </source>
</evidence>
<reference evidence="8" key="1">
    <citation type="journal article" date="2014" name="Int. J. Syst. Evol. Microbiol.">
        <title>Complete genome sequence of Corynebacterium casei LMG S-19264T (=DSM 44701T), isolated from a smear-ripened cheese.</title>
        <authorList>
            <consortium name="US DOE Joint Genome Institute (JGI-PGF)"/>
            <person name="Walter F."/>
            <person name="Albersmeier A."/>
            <person name="Kalinowski J."/>
            <person name="Ruckert C."/>
        </authorList>
    </citation>
    <scope>NUCLEOTIDE SEQUENCE</scope>
    <source>
        <strain evidence="8">KCTC 32296</strain>
    </source>
</reference>
<dbReference type="InterPro" id="IPR050086">
    <property type="entry name" value="MetN_ABC_transporter-like"/>
</dbReference>
<proteinExistence type="predicted"/>
<evidence type="ECO:0000256" key="4">
    <source>
        <dbReference type="ARBA" id="ARBA00022840"/>
    </source>
</evidence>
<reference evidence="8" key="2">
    <citation type="submission" date="2020-09" db="EMBL/GenBank/DDBJ databases">
        <authorList>
            <person name="Sun Q."/>
            <person name="Kim S."/>
        </authorList>
    </citation>
    <scope>NUCLEOTIDE SEQUENCE</scope>
    <source>
        <strain evidence="8">KCTC 32296</strain>
    </source>
</reference>
<dbReference type="Pfam" id="PF00005">
    <property type="entry name" value="ABC_tran"/>
    <property type="match status" value="1"/>
</dbReference>
<dbReference type="GO" id="GO:0016887">
    <property type="term" value="F:ATP hydrolysis activity"/>
    <property type="evidence" value="ECO:0007669"/>
    <property type="project" value="InterPro"/>
</dbReference>
<dbReference type="EMBL" id="BMZB01000003">
    <property type="protein sequence ID" value="GGZ38642.1"/>
    <property type="molecule type" value="Genomic_DNA"/>
</dbReference>
<keyword evidence="6" id="KW-0472">Membrane</keyword>